<evidence type="ECO:0000313" key="24">
    <source>
        <dbReference type="Proteomes" id="UP000539111"/>
    </source>
</evidence>
<dbReference type="AlphaFoldDB" id="A0A7Z0IJ25"/>
<dbReference type="PANTHER" id="PTHR30474:SF2">
    <property type="entry name" value="PEPTIDOGLYCAN GLYCOSYLTRANSFERASE FTSW-RELATED"/>
    <property type="match status" value="1"/>
</dbReference>
<evidence type="ECO:0000256" key="18">
    <source>
        <dbReference type="ARBA" id="ARBA00041418"/>
    </source>
</evidence>
<keyword evidence="9" id="KW-0573">Peptidoglycan synthesis</keyword>
<sequence length="423" mass="44281">MVDIAPRQKPGRQGDGRRRSGLADWFHAPTTSYYLIIGSTVALTVFGLVMVLSSSSVDSYDGGQGSSYSVFDRQAIFAAVGVVLMIVASHVPLSVWKKMSWGLIALAVVAQLLPFVPGVGISENGNNAWIHIGSFTAQPSEAGKVALVLWLGVVLGAKHKLLGQWRHVFIPVVPVVAILLGLILLSGDLGTGMIFMVLVLGALYAAGVPLRMFGVAGIGLAIIAGAMLVSSPNRMARATNWLSGGGTSDPLGGSYQSTHGLWALASGGFWGEGLGASRQKWDYLPEAHNDFIYAIIGEELGLPGTIGLLIVFALLAIGLLRVIKRTPDMCVKIVTSGVFAWILGQAILNIAVVLGLLPVVGVPLPLVSSGGSALLTTLLGLGIVLSFARNEPGAAAAMSRRNKRIRGSLAVLARPRTNGRNGR</sequence>
<evidence type="ECO:0000256" key="20">
    <source>
        <dbReference type="ARBA" id="ARBA00049902"/>
    </source>
</evidence>
<keyword evidence="13" id="KW-0961">Cell wall biogenesis/degradation</keyword>
<dbReference type="Proteomes" id="UP000539111">
    <property type="component" value="Unassembled WGS sequence"/>
</dbReference>
<dbReference type="EMBL" id="JACBZP010000001">
    <property type="protein sequence ID" value="NYI68991.1"/>
    <property type="molecule type" value="Genomic_DNA"/>
</dbReference>
<comment type="similarity">
    <text evidence="16">Belongs to the SEDS family. FtsW subfamily.</text>
</comment>
<evidence type="ECO:0000256" key="8">
    <source>
        <dbReference type="ARBA" id="ARBA00022960"/>
    </source>
</evidence>
<protein>
    <recommendedName>
        <fullName evidence="17">Probable peptidoglycan glycosyltransferase FtsW</fullName>
        <ecNumber evidence="19">2.4.99.28</ecNumber>
    </recommendedName>
    <alternativeName>
        <fullName evidence="18">Cell division protein FtsW</fullName>
    </alternativeName>
    <alternativeName>
        <fullName evidence="15">Cell wall polymerase</fullName>
    </alternativeName>
    <alternativeName>
        <fullName evidence="14">Peptidoglycan polymerase</fullName>
    </alternativeName>
</protein>
<feature type="transmembrane region" description="Helical" evidence="22">
    <location>
        <begin position="103"/>
        <end position="122"/>
    </location>
</feature>
<dbReference type="EC" id="2.4.99.28" evidence="19"/>
<comment type="function">
    <text evidence="21">Peptidoglycan polymerase that is essential for cell division.</text>
</comment>
<evidence type="ECO:0000256" key="1">
    <source>
        <dbReference type="ARBA" id="ARBA00004651"/>
    </source>
</evidence>
<comment type="caution">
    <text evidence="23">The sequence shown here is derived from an EMBL/GenBank/DDBJ whole genome shotgun (WGS) entry which is preliminary data.</text>
</comment>
<dbReference type="Pfam" id="PF01098">
    <property type="entry name" value="FTSW_RODA_SPOVE"/>
    <property type="match status" value="1"/>
</dbReference>
<dbReference type="PANTHER" id="PTHR30474">
    <property type="entry name" value="CELL CYCLE PROTEIN"/>
    <property type="match status" value="1"/>
</dbReference>
<evidence type="ECO:0000256" key="17">
    <source>
        <dbReference type="ARBA" id="ARBA00041185"/>
    </source>
</evidence>
<gene>
    <name evidence="23" type="ORF">BJY26_003297</name>
</gene>
<keyword evidence="8" id="KW-0133">Cell shape</keyword>
<evidence type="ECO:0000256" key="4">
    <source>
        <dbReference type="ARBA" id="ARBA00022618"/>
    </source>
</evidence>
<evidence type="ECO:0000256" key="2">
    <source>
        <dbReference type="ARBA" id="ARBA00004752"/>
    </source>
</evidence>
<keyword evidence="6" id="KW-0808">Transferase</keyword>
<evidence type="ECO:0000256" key="14">
    <source>
        <dbReference type="ARBA" id="ARBA00032370"/>
    </source>
</evidence>
<feature type="transmembrane region" description="Helical" evidence="22">
    <location>
        <begin position="338"/>
        <end position="360"/>
    </location>
</feature>
<dbReference type="NCBIfam" id="TIGR02614">
    <property type="entry name" value="ftsW"/>
    <property type="match status" value="1"/>
</dbReference>
<evidence type="ECO:0000256" key="3">
    <source>
        <dbReference type="ARBA" id="ARBA00022475"/>
    </source>
</evidence>
<keyword evidence="5" id="KW-0328">Glycosyltransferase</keyword>
<evidence type="ECO:0000256" key="9">
    <source>
        <dbReference type="ARBA" id="ARBA00022984"/>
    </source>
</evidence>
<keyword evidence="4 23" id="KW-0132">Cell division</keyword>
<evidence type="ECO:0000256" key="22">
    <source>
        <dbReference type="SAM" id="Phobius"/>
    </source>
</evidence>
<dbReference type="GO" id="GO:0009252">
    <property type="term" value="P:peptidoglycan biosynthetic process"/>
    <property type="evidence" value="ECO:0007669"/>
    <property type="project" value="UniProtKB-KW"/>
</dbReference>
<dbReference type="InterPro" id="IPR001182">
    <property type="entry name" value="FtsW/RodA"/>
</dbReference>
<evidence type="ECO:0000256" key="10">
    <source>
        <dbReference type="ARBA" id="ARBA00022989"/>
    </source>
</evidence>
<dbReference type="InterPro" id="IPR013437">
    <property type="entry name" value="FtsW"/>
</dbReference>
<evidence type="ECO:0000256" key="6">
    <source>
        <dbReference type="ARBA" id="ARBA00022679"/>
    </source>
</evidence>
<evidence type="ECO:0000256" key="5">
    <source>
        <dbReference type="ARBA" id="ARBA00022676"/>
    </source>
</evidence>
<organism evidence="23 24">
    <name type="scientific">Spelaeicoccus albus</name>
    <dbReference type="NCBI Taxonomy" id="1280376"/>
    <lineage>
        <taxon>Bacteria</taxon>
        <taxon>Bacillati</taxon>
        <taxon>Actinomycetota</taxon>
        <taxon>Actinomycetes</taxon>
        <taxon>Micrococcales</taxon>
        <taxon>Brevibacteriaceae</taxon>
        <taxon>Spelaeicoccus</taxon>
    </lineage>
</organism>
<dbReference type="GO" id="GO:0051301">
    <property type="term" value="P:cell division"/>
    <property type="evidence" value="ECO:0007669"/>
    <property type="project" value="UniProtKB-KW"/>
</dbReference>
<evidence type="ECO:0000313" key="23">
    <source>
        <dbReference type="EMBL" id="NYI68991.1"/>
    </source>
</evidence>
<dbReference type="GO" id="GO:0032153">
    <property type="term" value="C:cell division site"/>
    <property type="evidence" value="ECO:0007669"/>
    <property type="project" value="TreeGrafter"/>
</dbReference>
<dbReference type="GO" id="GO:0008360">
    <property type="term" value="P:regulation of cell shape"/>
    <property type="evidence" value="ECO:0007669"/>
    <property type="project" value="UniProtKB-KW"/>
</dbReference>
<evidence type="ECO:0000256" key="7">
    <source>
        <dbReference type="ARBA" id="ARBA00022692"/>
    </source>
</evidence>
<keyword evidence="24" id="KW-1185">Reference proteome</keyword>
<proteinExistence type="inferred from homology"/>
<dbReference type="GO" id="GO:0005886">
    <property type="term" value="C:plasma membrane"/>
    <property type="evidence" value="ECO:0007669"/>
    <property type="project" value="UniProtKB-SubCell"/>
</dbReference>
<evidence type="ECO:0000256" key="19">
    <source>
        <dbReference type="ARBA" id="ARBA00044770"/>
    </source>
</evidence>
<keyword evidence="7 22" id="KW-0812">Transmembrane</keyword>
<dbReference type="RefSeq" id="WP_179429258.1">
    <property type="nucleotide sequence ID" value="NZ_JACBZP010000001.1"/>
</dbReference>
<dbReference type="GO" id="GO:0015648">
    <property type="term" value="F:lipid-linked peptidoglycan transporter activity"/>
    <property type="evidence" value="ECO:0007669"/>
    <property type="project" value="TreeGrafter"/>
</dbReference>
<comment type="catalytic activity">
    <reaction evidence="20">
        <text>[GlcNAc-(1-&gt;4)-Mur2Ac(oyl-L-Ala-gamma-D-Glu-L-Lys-D-Ala-D-Ala)](n)-di-trans,octa-cis-undecaprenyl diphosphate + beta-D-GlcNAc-(1-&gt;4)-Mur2Ac(oyl-L-Ala-gamma-D-Glu-L-Lys-D-Ala-D-Ala)-di-trans,octa-cis-undecaprenyl diphosphate = [GlcNAc-(1-&gt;4)-Mur2Ac(oyl-L-Ala-gamma-D-Glu-L-Lys-D-Ala-D-Ala)](n+1)-di-trans,octa-cis-undecaprenyl diphosphate + di-trans,octa-cis-undecaprenyl diphosphate + H(+)</text>
        <dbReference type="Rhea" id="RHEA:23708"/>
        <dbReference type="Rhea" id="RHEA-COMP:9602"/>
        <dbReference type="Rhea" id="RHEA-COMP:9603"/>
        <dbReference type="ChEBI" id="CHEBI:15378"/>
        <dbReference type="ChEBI" id="CHEBI:58405"/>
        <dbReference type="ChEBI" id="CHEBI:60033"/>
        <dbReference type="ChEBI" id="CHEBI:78435"/>
        <dbReference type="EC" id="2.4.99.28"/>
    </reaction>
</comment>
<evidence type="ECO:0000256" key="12">
    <source>
        <dbReference type="ARBA" id="ARBA00023306"/>
    </source>
</evidence>
<keyword evidence="3" id="KW-1003">Cell membrane</keyword>
<feature type="transmembrane region" description="Helical" evidence="22">
    <location>
        <begin position="366"/>
        <end position="388"/>
    </location>
</feature>
<evidence type="ECO:0000256" key="11">
    <source>
        <dbReference type="ARBA" id="ARBA00023136"/>
    </source>
</evidence>
<dbReference type="GO" id="GO:0008955">
    <property type="term" value="F:peptidoglycan glycosyltransferase activity"/>
    <property type="evidence" value="ECO:0007669"/>
    <property type="project" value="UniProtKB-EC"/>
</dbReference>
<reference evidence="23 24" key="1">
    <citation type="submission" date="2020-07" db="EMBL/GenBank/DDBJ databases">
        <title>Sequencing the genomes of 1000 actinobacteria strains.</title>
        <authorList>
            <person name="Klenk H.-P."/>
        </authorList>
    </citation>
    <scope>NUCLEOTIDE SEQUENCE [LARGE SCALE GENOMIC DNA]</scope>
    <source>
        <strain evidence="23 24">DSM 26341</strain>
    </source>
</reference>
<feature type="transmembrane region" description="Helical" evidence="22">
    <location>
        <begin position="213"/>
        <end position="231"/>
    </location>
</feature>
<keyword evidence="12" id="KW-0131">Cell cycle</keyword>
<dbReference type="GO" id="GO:0071555">
    <property type="term" value="P:cell wall organization"/>
    <property type="evidence" value="ECO:0007669"/>
    <property type="project" value="UniProtKB-KW"/>
</dbReference>
<evidence type="ECO:0000256" key="15">
    <source>
        <dbReference type="ARBA" id="ARBA00033270"/>
    </source>
</evidence>
<evidence type="ECO:0000256" key="21">
    <source>
        <dbReference type="ARBA" id="ARBA00049966"/>
    </source>
</evidence>
<feature type="transmembrane region" description="Helical" evidence="22">
    <location>
        <begin position="142"/>
        <end position="158"/>
    </location>
</feature>
<feature type="transmembrane region" description="Helical" evidence="22">
    <location>
        <begin position="165"/>
        <end position="183"/>
    </location>
</feature>
<evidence type="ECO:0000256" key="13">
    <source>
        <dbReference type="ARBA" id="ARBA00023316"/>
    </source>
</evidence>
<name>A0A7Z0IJ25_9MICO</name>
<comment type="subcellular location">
    <subcellularLocation>
        <location evidence="1">Cell membrane</location>
        <topology evidence="1">Multi-pass membrane protein</topology>
    </subcellularLocation>
</comment>
<keyword evidence="10 22" id="KW-1133">Transmembrane helix</keyword>
<accession>A0A7Z0IJ25</accession>
<evidence type="ECO:0000256" key="16">
    <source>
        <dbReference type="ARBA" id="ARBA00038053"/>
    </source>
</evidence>
<feature type="transmembrane region" description="Helical" evidence="22">
    <location>
        <begin position="189"/>
        <end position="206"/>
    </location>
</feature>
<keyword evidence="11 22" id="KW-0472">Membrane</keyword>
<feature type="transmembrane region" description="Helical" evidence="22">
    <location>
        <begin position="291"/>
        <end position="317"/>
    </location>
</feature>
<dbReference type="PROSITE" id="PS00428">
    <property type="entry name" value="FTSW_RODA_SPOVE"/>
    <property type="match status" value="1"/>
</dbReference>
<comment type="pathway">
    <text evidence="2">Cell wall biogenesis; peptidoglycan biosynthesis.</text>
</comment>
<dbReference type="InterPro" id="IPR018365">
    <property type="entry name" value="Cell_cycle_FtsW-rel_CS"/>
</dbReference>
<feature type="transmembrane region" description="Helical" evidence="22">
    <location>
        <begin position="33"/>
        <end position="55"/>
    </location>
</feature>
<feature type="transmembrane region" description="Helical" evidence="22">
    <location>
        <begin position="75"/>
        <end position="96"/>
    </location>
</feature>